<feature type="domain" description="Peptidase M16 C-terminal" evidence="6">
    <location>
        <begin position="167"/>
        <end position="338"/>
    </location>
</feature>
<dbReference type="PANTHER" id="PTHR11851">
    <property type="entry name" value="METALLOPROTEASE"/>
    <property type="match status" value="1"/>
</dbReference>
<name>A0A239PPE6_9PROT</name>
<gene>
    <name evidence="7" type="ORF">SAMN06297382_1210</name>
</gene>
<dbReference type="InterPro" id="IPR011249">
    <property type="entry name" value="Metalloenz_LuxS/M16"/>
</dbReference>
<protein>
    <submittedName>
        <fullName evidence="7">Predicted Zn-dependent peptidase</fullName>
    </submittedName>
</protein>
<dbReference type="PANTHER" id="PTHR11851:SF49">
    <property type="entry name" value="MITOCHONDRIAL-PROCESSING PEPTIDASE SUBUNIT ALPHA"/>
    <property type="match status" value="1"/>
</dbReference>
<dbReference type="InterPro" id="IPR007863">
    <property type="entry name" value="Peptidase_M16_C"/>
</dbReference>
<dbReference type="GO" id="GO:0006508">
    <property type="term" value="P:proteolysis"/>
    <property type="evidence" value="ECO:0007669"/>
    <property type="project" value="InterPro"/>
</dbReference>
<dbReference type="OrthoDB" id="9811314at2"/>
<evidence type="ECO:0000256" key="1">
    <source>
        <dbReference type="ARBA" id="ARBA00001947"/>
    </source>
</evidence>
<dbReference type="EMBL" id="FZQA01000002">
    <property type="protein sequence ID" value="SNT72174.1"/>
    <property type="molecule type" value="Genomic_DNA"/>
</dbReference>
<dbReference type="GO" id="GO:0046872">
    <property type="term" value="F:metal ion binding"/>
    <property type="evidence" value="ECO:0007669"/>
    <property type="project" value="InterPro"/>
</dbReference>
<dbReference type="InterPro" id="IPR001431">
    <property type="entry name" value="Pept_M16_Zn_BS"/>
</dbReference>
<dbReference type="Proteomes" id="UP000198346">
    <property type="component" value="Unassembled WGS sequence"/>
</dbReference>
<dbReference type="Pfam" id="PF05193">
    <property type="entry name" value="Peptidase_M16_C"/>
    <property type="match status" value="1"/>
</dbReference>
<keyword evidence="3" id="KW-0645">Protease</keyword>
<dbReference type="RefSeq" id="WP_089411692.1">
    <property type="nucleotide sequence ID" value="NZ_FZQA01000002.1"/>
</dbReference>
<evidence type="ECO:0000256" key="2">
    <source>
        <dbReference type="ARBA" id="ARBA00007261"/>
    </source>
</evidence>
<dbReference type="FunFam" id="3.30.830.10:FF:000008">
    <property type="entry name" value="Mitochondrial-processing peptidase subunit beta"/>
    <property type="match status" value="1"/>
</dbReference>
<evidence type="ECO:0000313" key="8">
    <source>
        <dbReference type="Proteomes" id="UP000198346"/>
    </source>
</evidence>
<keyword evidence="8" id="KW-1185">Reference proteome</keyword>
<dbReference type="InterPro" id="IPR050361">
    <property type="entry name" value="MPP/UQCRC_Complex"/>
</dbReference>
<dbReference type="InterPro" id="IPR011765">
    <property type="entry name" value="Pept_M16_N"/>
</dbReference>
<reference evidence="7 8" key="1">
    <citation type="submission" date="2017-07" db="EMBL/GenBank/DDBJ databases">
        <authorList>
            <person name="Sun Z.S."/>
            <person name="Albrecht U."/>
            <person name="Echele G."/>
            <person name="Lee C.C."/>
        </authorList>
    </citation>
    <scope>NUCLEOTIDE SEQUENCE [LARGE SCALE GENOMIC DNA]</scope>
    <source>
        <strain evidence="7 8">CGMCC 1.12710</strain>
    </source>
</reference>
<dbReference type="GO" id="GO:0004222">
    <property type="term" value="F:metalloendopeptidase activity"/>
    <property type="evidence" value="ECO:0007669"/>
    <property type="project" value="InterPro"/>
</dbReference>
<evidence type="ECO:0000259" key="6">
    <source>
        <dbReference type="Pfam" id="PF05193"/>
    </source>
</evidence>
<dbReference type="AlphaFoldDB" id="A0A239PPE6"/>
<evidence type="ECO:0000313" key="7">
    <source>
        <dbReference type="EMBL" id="SNT72174.1"/>
    </source>
</evidence>
<dbReference type="PROSITE" id="PS00143">
    <property type="entry name" value="INSULINASE"/>
    <property type="match status" value="1"/>
</dbReference>
<sequence>MTQVSVLSNGVRVAVDPMPELESAALGVWADAGAMDEAPEENGVAHLLEHMAFKGTTRRTARAIAEEIESVGGYLNAATSYQRTGYYARVLKNDVPLAFDILADILTDPLFDEGELAKEREVVAQEIGEAWDSPDDAVMDILQAEVYRGQPLGRPILGSLETVRSHDRARLRSFMDRLYGPENLVVAAAGAVDPDRFLALVERHFAELKAPAPRPARAKPAYTGGARRDARDIEQIHLAVAFPGVSVRHEDYFATRVFAEAFGGGMASRLFQVIREERGLAYSVYAYADCYDDTGVVGAYAGADPAQAETILKLMRGELEKAAESFSEAEAARARAMLKSTLLMGLESPMNRIEAAAAHLFAYGRIVPPDELRARIEATTAADMRRCAGRALEAGPPSLAAVGPGDFARLAAAIGAPLSSS</sequence>
<dbReference type="Gene3D" id="3.30.830.10">
    <property type="entry name" value="Metalloenzyme, LuxS/M16 peptidase-like"/>
    <property type="match status" value="2"/>
</dbReference>
<organism evidence="7 8">
    <name type="scientific">Amphiplicatus metriothermophilus</name>
    <dbReference type="NCBI Taxonomy" id="1519374"/>
    <lineage>
        <taxon>Bacteria</taxon>
        <taxon>Pseudomonadati</taxon>
        <taxon>Pseudomonadota</taxon>
        <taxon>Alphaproteobacteria</taxon>
        <taxon>Parvularculales</taxon>
        <taxon>Parvularculaceae</taxon>
        <taxon>Amphiplicatus</taxon>
    </lineage>
</organism>
<keyword evidence="3" id="KW-0482">Metalloprotease</keyword>
<evidence type="ECO:0000259" key="5">
    <source>
        <dbReference type="Pfam" id="PF00675"/>
    </source>
</evidence>
<feature type="domain" description="Peptidase M16 N-terminal" evidence="5">
    <location>
        <begin position="13"/>
        <end position="158"/>
    </location>
</feature>
<proteinExistence type="inferred from homology"/>
<comment type="cofactor">
    <cofactor evidence="1">
        <name>Zn(2+)</name>
        <dbReference type="ChEBI" id="CHEBI:29105"/>
    </cofactor>
</comment>
<comment type="similarity">
    <text evidence="2 4">Belongs to the peptidase M16 family.</text>
</comment>
<accession>A0A239PPE6</accession>
<dbReference type="SUPFAM" id="SSF63411">
    <property type="entry name" value="LuxS/MPP-like metallohydrolase"/>
    <property type="match status" value="2"/>
</dbReference>
<evidence type="ECO:0000256" key="3">
    <source>
        <dbReference type="ARBA" id="ARBA00023049"/>
    </source>
</evidence>
<dbReference type="Pfam" id="PF00675">
    <property type="entry name" value="Peptidase_M16"/>
    <property type="match status" value="1"/>
</dbReference>
<evidence type="ECO:0000256" key="4">
    <source>
        <dbReference type="RuleBase" id="RU004447"/>
    </source>
</evidence>
<keyword evidence="3" id="KW-0378">Hydrolase</keyword>